<protein>
    <recommendedName>
        <fullName evidence="3">Nucleotidyltransferase</fullName>
    </recommendedName>
</protein>
<evidence type="ECO:0008006" key="3">
    <source>
        <dbReference type="Google" id="ProtNLM"/>
    </source>
</evidence>
<sequence>MSEIHQSILRELRGIEAEENVRILYACESGSRAWGFPSKDSDYDVRFVYLRRPEAYLSIFEQRDVIERPISELLDINGWDLKKGLTLFRKSNPPLLEWLQSPIRYEQNYTVADSIRKLSPLSFSPKSCIYHYLNMARGNYRTYLQGSEVKIKKYFYVLRPLLACAWIEKYQEVPPLDFNVLALDLIPEGTELREAVQDLLHRKMSGEELDLEPRLEVINVYLEQQIAHFELAASQFGSGGGVADAALDELFRAALLEVWGEDSRWTSSGGNQSET</sequence>
<organism evidence="1 2">
    <name type="scientific">Paenibacillus borealis</name>
    <dbReference type="NCBI Taxonomy" id="160799"/>
    <lineage>
        <taxon>Bacteria</taxon>
        <taxon>Bacillati</taxon>
        <taxon>Bacillota</taxon>
        <taxon>Bacilli</taxon>
        <taxon>Bacillales</taxon>
        <taxon>Paenibacillaceae</taxon>
        <taxon>Paenibacillus</taxon>
    </lineage>
</organism>
<dbReference type="InterPro" id="IPR018775">
    <property type="entry name" value="RlaP"/>
</dbReference>
<proteinExistence type="predicted"/>
<name>A0ABX3HGE8_PAEBO</name>
<dbReference type="RefSeq" id="WP_076110313.1">
    <property type="nucleotide sequence ID" value="NZ_MPTB01000010.1"/>
</dbReference>
<comment type="caution">
    <text evidence="1">The sequence shown here is derived from an EMBL/GenBank/DDBJ whole genome shotgun (WGS) entry which is preliminary data.</text>
</comment>
<gene>
    <name evidence="1" type="ORF">BSK56_09520</name>
</gene>
<dbReference type="PANTHER" id="PTHR34817:SF2">
    <property type="entry name" value="NUCLEOTIDYLTRANSFERASE"/>
    <property type="match status" value="1"/>
</dbReference>
<evidence type="ECO:0000313" key="2">
    <source>
        <dbReference type="Proteomes" id="UP000187412"/>
    </source>
</evidence>
<dbReference type="Proteomes" id="UP000187412">
    <property type="component" value="Unassembled WGS sequence"/>
</dbReference>
<keyword evidence="2" id="KW-1185">Reference proteome</keyword>
<accession>A0ABX3HGE8</accession>
<reference evidence="1 2" key="1">
    <citation type="submission" date="2016-10" db="EMBL/GenBank/DDBJ databases">
        <title>Paenibacillus species isolates.</title>
        <authorList>
            <person name="Beno S.M."/>
        </authorList>
    </citation>
    <scope>NUCLEOTIDE SEQUENCE [LARGE SCALE GENOMIC DNA]</scope>
    <source>
        <strain evidence="1 2">FSL H7-0744</strain>
    </source>
</reference>
<dbReference type="EMBL" id="MPTB01000010">
    <property type="protein sequence ID" value="OMD49063.1"/>
    <property type="molecule type" value="Genomic_DNA"/>
</dbReference>
<dbReference type="Pfam" id="PF10127">
    <property type="entry name" value="RlaP"/>
    <property type="match status" value="1"/>
</dbReference>
<dbReference type="PANTHER" id="PTHR34817">
    <property type="entry name" value="NUCLEOTIDYLTRANSFERASE"/>
    <property type="match status" value="1"/>
</dbReference>
<evidence type="ECO:0000313" key="1">
    <source>
        <dbReference type="EMBL" id="OMD49063.1"/>
    </source>
</evidence>